<feature type="transmembrane region" description="Helical" evidence="6">
    <location>
        <begin position="275"/>
        <end position="293"/>
    </location>
</feature>
<dbReference type="GO" id="GO:0022857">
    <property type="term" value="F:transmembrane transporter activity"/>
    <property type="evidence" value="ECO:0007669"/>
    <property type="project" value="InterPro"/>
</dbReference>
<feature type="domain" description="Major facilitator superfamily (MFS) profile" evidence="7">
    <location>
        <begin position="1"/>
        <end position="387"/>
    </location>
</feature>
<feature type="transmembrane region" description="Helical" evidence="6">
    <location>
        <begin position="94"/>
        <end position="112"/>
    </location>
</feature>
<keyword evidence="5 6" id="KW-0472">Membrane</keyword>
<dbReference type="Pfam" id="PF07690">
    <property type="entry name" value="MFS_1"/>
    <property type="match status" value="1"/>
</dbReference>
<keyword evidence="4 6" id="KW-1133">Transmembrane helix</keyword>
<name>A0A5C8P5J3_9BURK</name>
<dbReference type="InterPro" id="IPR036259">
    <property type="entry name" value="MFS_trans_sf"/>
</dbReference>
<comment type="caution">
    <text evidence="8">The sequence shown here is derived from an EMBL/GenBank/DDBJ whole genome shotgun (WGS) entry which is preliminary data.</text>
</comment>
<dbReference type="PANTHER" id="PTHR43124:SF3">
    <property type="entry name" value="CHLORAMPHENICOL EFFLUX PUMP RV0191"/>
    <property type="match status" value="1"/>
</dbReference>
<dbReference type="GO" id="GO:0005886">
    <property type="term" value="C:plasma membrane"/>
    <property type="evidence" value="ECO:0007669"/>
    <property type="project" value="UniProtKB-SubCell"/>
</dbReference>
<reference evidence="8 9" key="1">
    <citation type="submission" date="2019-06" db="EMBL/GenBank/DDBJ databases">
        <title>Quisquiliibacterium sp. nov., isolated from a maize field.</title>
        <authorList>
            <person name="Lin S.-Y."/>
            <person name="Tsai C.-F."/>
            <person name="Young C.-C."/>
        </authorList>
    </citation>
    <scope>NUCLEOTIDE SEQUENCE [LARGE SCALE GENOMIC DNA]</scope>
    <source>
        <strain evidence="8 9">CC-CFT501</strain>
    </source>
</reference>
<dbReference type="AlphaFoldDB" id="A0A5C8P5J3"/>
<evidence type="ECO:0000256" key="6">
    <source>
        <dbReference type="SAM" id="Phobius"/>
    </source>
</evidence>
<keyword evidence="2" id="KW-1003">Cell membrane</keyword>
<feature type="transmembrane region" description="Helical" evidence="6">
    <location>
        <begin position="158"/>
        <end position="176"/>
    </location>
</feature>
<dbReference type="RefSeq" id="WP_147702525.1">
    <property type="nucleotide sequence ID" value="NZ_VDUY01000001.1"/>
</dbReference>
<feature type="transmembrane region" description="Helical" evidence="6">
    <location>
        <begin position="299"/>
        <end position="322"/>
    </location>
</feature>
<comment type="subcellular location">
    <subcellularLocation>
        <location evidence="1">Cell membrane</location>
        <topology evidence="1">Multi-pass membrane protein</topology>
    </subcellularLocation>
</comment>
<organism evidence="8 9">
    <name type="scientific">Zeimonas arvi</name>
    <dbReference type="NCBI Taxonomy" id="2498847"/>
    <lineage>
        <taxon>Bacteria</taxon>
        <taxon>Pseudomonadati</taxon>
        <taxon>Pseudomonadota</taxon>
        <taxon>Betaproteobacteria</taxon>
        <taxon>Burkholderiales</taxon>
        <taxon>Burkholderiaceae</taxon>
        <taxon>Zeimonas</taxon>
    </lineage>
</organism>
<dbReference type="PROSITE" id="PS50850">
    <property type="entry name" value="MFS"/>
    <property type="match status" value="1"/>
</dbReference>
<dbReference type="EMBL" id="VDUY01000001">
    <property type="protein sequence ID" value="TXL68384.1"/>
    <property type="molecule type" value="Genomic_DNA"/>
</dbReference>
<evidence type="ECO:0000313" key="8">
    <source>
        <dbReference type="EMBL" id="TXL68384.1"/>
    </source>
</evidence>
<proteinExistence type="predicted"/>
<dbReference type="InterPro" id="IPR020846">
    <property type="entry name" value="MFS_dom"/>
</dbReference>
<keyword evidence="3 6" id="KW-0812">Transmembrane</keyword>
<sequence>MRLTPIRLLVALTVLNHTAFAGSRVAIPLGALELGASPFAIGLLLSFYGLLPMFLAVPAGRWIDRVGMRLPMLAGTGLLAFGVAVPFLTWDIGAMYLASVTIGLGMMGYYLAVQKAAGMIGGDASRTANFSLMALGFSMSGFLGPTSAGVAIDLIGHRWTFALLAAAALATLAVLLRASLTRELPAPGPQVAGPPAPPTRLMDLLGTPELRRLYLSVVVLSSAWDVHQFLVPLYGASLGISASKIGLVLGAFSVATFIVRLTIPWLAGRVGDWPPVLGAMAVAALVYLAYPVFPVLSTMLALSFLLGLGLGVAQPMMMAVLYRASPHDRIGEAAGLRMTLINGTQTFLPTAFGAFGAAFGLSAIFWGMALLIAGGGAHVWRGLRQEERD</sequence>
<evidence type="ECO:0000256" key="3">
    <source>
        <dbReference type="ARBA" id="ARBA00022692"/>
    </source>
</evidence>
<keyword evidence="9" id="KW-1185">Reference proteome</keyword>
<evidence type="ECO:0000259" key="7">
    <source>
        <dbReference type="PROSITE" id="PS50850"/>
    </source>
</evidence>
<dbReference type="Proteomes" id="UP000321548">
    <property type="component" value="Unassembled WGS sequence"/>
</dbReference>
<feature type="transmembrane region" description="Helical" evidence="6">
    <location>
        <begin position="245"/>
        <end position="263"/>
    </location>
</feature>
<evidence type="ECO:0000256" key="4">
    <source>
        <dbReference type="ARBA" id="ARBA00022989"/>
    </source>
</evidence>
<dbReference type="Gene3D" id="1.20.1250.20">
    <property type="entry name" value="MFS general substrate transporter like domains"/>
    <property type="match status" value="1"/>
</dbReference>
<dbReference type="OrthoDB" id="4822895at2"/>
<dbReference type="SUPFAM" id="SSF103473">
    <property type="entry name" value="MFS general substrate transporter"/>
    <property type="match status" value="1"/>
</dbReference>
<evidence type="ECO:0000256" key="5">
    <source>
        <dbReference type="ARBA" id="ARBA00023136"/>
    </source>
</evidence>
<dbReference type="PANTHER" id="PTHR43124">
    <property type="entry name" value="PURINE EFFLUX PUMP PBUE"/>
    <property type="match status" value="1"/>
</dbReference>
<evidence type="ECO:0000256" key="2">
    <source>
        <dbReference type="ARBA" id="ARBA00022475"/>
    </source>
</evidence>
<evidence type="ECO:0000256" key="1">
    <source>
        <dbReference type="ARBA" id="ARBA00004651"/>
    </source>
</evidence>
<evidence type="ECO:0000313" key="9">
    <source>
        <dbReference type="Proteomes" id="UP000321548"/>
    </source>
</evidence>
<feature type="transmembrane region" description="Helical" evidence="6">
    <location>
        <begin position="363"/>
        <end position="383"/>
    </location>
</feature>
<feature type="transmembrane region" description="Helical" evidence="6">
    <location>
        <begin position="132"/>
        <end position="152"/>
    </location>
</feature>
<feature type="transmembrane region" description="Helical" evidence="6">
    <location>
        <begin position="70"/>
        <end position="88"/>
    </location>
</feature>
<protein>
    <submittedName>
        <fullName evidence="8">MFS transporter</fullName>
    </submittedName>
</protein>
<dbReference type="InterPro" id="IPR011701">
    <property type="entry name" value="MFS"/>
</dbReference>
<feature type="transmembrane region" description="Helical" evidence="6">
    <location>
        <begin position="37"/>
        <end position="58"/>
    </location>
</feature>
<dbReference type="InterPro" id="IPR050189">
    <property type="entry name" value="MFS_Efflux_Transporters"/>
</dbReference>
<gene>
    <name evidence="8" type="ORF">FHP08_01475</name>
</gene>
<accession>A0A5C8P5J3</accession>